<dbReference type="InterPro" id="IPR020556">
    <property type="entry name" value="Amidase_CS"/>
</dbReference>
<dbReference type="PANTHER" id="PTHR43372:SF4">
    <property type="entry name" value="FATTY-ACID AMIDE HYDROLASE 2"/>
    <property type="match status" value="1"/>
</dbReference>
<dbReference type="SUPFAM" id="SSF75304">
    <property type="entry name" value="Amidase signature (AS) enzymes"/>
    <property type="match status" value="1"/>
</dbReference>
<dbReference type="AlphaFoldDB" id="A0A1D1VY40"/>
<evidence type="ECO:0000313" key="5">
    <source>
        <dbReference type="Proteomes" id="UP000186922"/>
    </source>
</evidence>
<feature type="active site" description="Charge relay system" evidence="2">
    <location>
        <position position="223"/>
    </location>
</feature>
<protein>
    <recommendedName>
        <fullName evidence="3">Amidase domain-containing protein</fullName>
    </recommendedName>
</protein>
<dbReference type="STRING" id="947166.A0A1D1VY40"/>
<accession>A0A1D1VY40</accession>
<comment type="caution">
    <text evidence="4">The sequence shown here is derived from an EMBL/GenBank/DDBJ whole genome shotgun (WGS) entry which is preliminary data.</text>
</comment>
<name>A0A1D1VY40_RAMVA</name>
<evidence type="ECO:0000259" key="3">
    <source>
        <dbReference type="Pfam" id="PF01425"/>
    </source>
</evidence>
<feature type="active site" description="Acyl-ester intermediate" evidence="2">
    <location>
        <position position="247"/>
    </location>
</feature>
<feature type="active site" description="Charge relay system" evidence="2">
    <location>
        <position position="148"/>
    </location>
</feature>
<comment type="similarity">
    <text evidence="1">Belongs to the amidase family.</text>
</comment>
<dbReference type="Pfam" id="PF01425">
    <property type="entry name" value="Amidase"/>
    <property type="match status" value="1"/>
</dbReference>
<evidence type="ECO:0000256" key="2">
    <source>
        <dbReference type="PIRSR" id="PIRSR001221-1"/>
    </source>
</evidence>
<evidence type="ECO:0000256" key="1">
    <source>
        <dbReference type="ARBA" id="ARBA00009199"/>
    </source>
</evidence>
<gene>
    <name evidence="4" type="primary">RvY_13936-1</name>
    <name evidence="4" type="synonym">RvY_13936.1</name>
    <name evidence="4" type="ORF">RvY_13936</name>
</gene>
<dbReference type="PIRSF" id="PIRSF001221">
    <property type="entry name" value="Amidase_fungi"/>
    <property type="match status" value="1"/>
</dbReference>
<dbReference type="Gene3D" id="3.90.1300.10">
    <property type="entry name" value="Amidase signature (AS) domain"/>
    <property type="match status" value="1"/>
</dbReference>
<dbReference type="PANTHER" id="PTHR43372">
    <property type="entry name" value="FATTY-ACID AMIDE HYDROLASE"/>
    <property type="match status" value="1"/>
</dbReference>
<dbReference type="OrthoDB" id="6428749at2759"/>
<organism evidence="4 5">
    <name type="scientific">Ramazzottius varieornatus</name>
    <name type="common">Water bear</name>
    <name type="synonym">Tardigrade</name>
    <dbReference type="NCBI Taxonomy" id="947166"/>
    <lineage>
        <taxon>Eukaryota</taxon>
        <taxon>Metazoa</taxon>
        <taxon>Ecdysozoa</taxon>
        <taxon>Tardigrada</taxon>
        <taxon>Eutardigrada</taxon>
        <taxon>Parachela</taxon>
        <taxon>Hypsibioidea</taxon>
        <taxon>Ramazzottiidae</taxon>
        <taxon>Ramazzottius</taxon>
    </lineage>
</organism>
<evidence type="ECO:0000313" key="4">
    <source>
        <dbReference type="EMBL" id="GAV03529.1"/>
    </source>
</evidence>
<dbReference type="Proteomes" id="UP000186922">
    <property type="component" value="Unassembled WGS sequence"/>
</dbReference>
<keyword evidence="5" id="KW-1185">Reference proteome</keyword>
<dbReference type="PROSITE" id="PS00571">
    <property type="entry name" value="AMIDASES"/>
    <property type="match status" value="1"/>
</dbReference>
<feature type="domain" description="Amidase" evidence="3">
    <location>
        <begin position="86"/>
        <end position="522"/>
    </location>
</feature>
<dbReference type="InterPro" id="IPR023631">
    <property type="entry name" value="Amidase_dom"/>
</dbReference>
<dbReference type="InterPro" id="IPR036928">
    <property type="entry name" value="AS_sf"/>
</dbReference>
<proteinExistence type="inferred from homology"/>
<sequence>MDRLKVEMFTVDREHLSVVSVVKTVAFYWCFLVRIILDCVTDVLFGLYYSAFHPRVFLPAPRSTLLLESATFLSRKIRAREIRSADVVEEFITRIKDVNPIINAVVADRFEEARREARQVDRLLESGSLSDEFSVDKKPFLGVPFTCKECMRVVGLPNTSGLYLRKGFVAKEDADCVRLMRAAGGIALAVSNVSEICMWWESSNKIYGQTRNPYDTRRTVGGSSGGEAALLASCGSPMGIGSDIGGSIRMPAFFNGIFGHKPTFGLVSNAGQFPDASGALSKFLVTGPMCRFSEDLIPMYKVLLASKADRLLLDQPVDLSKLKLYFAVDDGGFPLISPVQTSIKKALMDAVHHLESRCGAEMVSFEPIKPLRFSLDVWSSMMSMDDHTFTEDMANREGKVNPYTELAKWFLGLSPHTFPAVALGLTEEVTAKFPERQEHFVQMCAELEETFVKMLGPDGVFIYPTHPRTAPFHHQPLLMPFNFAYTAIFNVLGLPSTHIPLGLDSNNLPLGVQVVSNHYNDRFSLAVAKELERAFGGWLCP</sequence>
<reference evidence="4 5" key="1">
    <citation type="journal article" date="2016" name="Nat. Commun.">
        <title>Extremotolerant tardigrade genome and improved radiotolerance of human cultured cells by tardigrade-unique protein.</title>
        <authorList>
            <person name="Hashimoto T."/>
            <person name="Horikawa D.D."/>
            <person name="Saito Y."/>
            <person name="Kuwahara H."/>
            <person name="Kozuka-Hata H."/>
            <person name="Shin-I T."/>
            <person name="Minakuchi Y."/>
            <person name="Ohishi K."/>
            <person name="Motoyama A."/>
            <person name="Aizu T."/>
            <person name="Enomoto A."/>
            <person name="Kondo K."/>
            <person name="Tanaka S."/>
            <person name="Hara Y."/>
            <person name="Koshikawa S."/>
            <person name="Sagara H."/>
            <person name="Miura T."/>
            <person name="Yokobori S."/>
            <person name="Miyagawa K."/>
            <person name="Suzuki Y."/>
            <person name="Kubo T."/>
            <person name="Oyama M."/>
            <person name="Kohara Y."/>
            <person name="Fujiyama A."/>
            <person name="Arakawa K."/>
            <person name="Katayama T."/>
            <person name="Toyoda A."/>
            <person name="Kunieda T."/>
        </authorList>
    </citation>
    <scope>NUCLEOTIDE SEQUENCE [LARGE SCALE GENOMIC DNA]</scope>
    <source>
        <strain evidence="4 5">YOKOZUNA-1</strain>
    </source>
</reference>
<dbReference type="GO" id="GO:0012505">
    <property type="term" value="C:endomembrane system"/>
    <property type="evidence" value="ECO:0007669"/>
    <property type="project" value="TreeGrafter"/>
</dbReference>
<dbReference type="EMBL" id="BDGG01000009">
    <property type="protein sequence ID" value="GAV03529.1"/>
    <property type="molecule type" value="Genomic_DNA"/>
</dbReference>
<dbReference type="InterPro" id="IPR052739">
    <property type="entry name" value="FAAH2"/>
</dbReference>